<accession>A0A1G9XZA2</accession>
<keyword evidence="3" id="KW-1185">Reference proteome</keyword>
<sequence length="156" mass="16222">MSSRRSLLAAVGGTVAASLSGCQARSGNDTATGTPPPAGAPAPWVTPSSEADVVVENATDRELAVSVGAGRVLKEGSLEFRAHWVLENVIEEEATPTVTVTTEVGATGSVAWPEGTGEGRVAIFTIRPERIEADIELQDEPVPEYASLDPSPEVNR</sequence>
<protein>
    <submittedName>
        <fullName evidence="2">Uncharacterized protein</fullName>
    </submittedName>
</protein>
<feature type="region of interest" description="Disordered" evidence="1">
    <location>
        <begin position="23"/>
        <end position="46"/>
    </location>
</feature>
<dbReference type="EMBL" id="FNIA01000012">
    <property type="protein sequence ID" value="SDN02182.1"/>
    <property type="molecule type" value="Genomic_DNA"/>
</dbReference>
<evidence type="ECO:0000313" key="3">
    <source>
        <dbReference type="Proteomes" id="UP000199370"/>
    </source>
</evidence>
<dbReference type="PROSITE" id="PS51257">
    <property type="entry name" value="PROKAR_LIPOPROTEIN"/>
    <property type="match status" value="1"/>
</dbReference>
<dbReference type="InterPro" id="IPR006311">
    <property type="entry name" value="TAT_signal"/>
</dbReference>
<name>A0A1G9XZA2_9EURY</name>
<dbReference type="Proteomes" id="UP000199370">
    <property type="component" value="Unassembled WGS sequence"/>
</dbReference>
<feature type="region of interest" description="Disordered" evidence="1">
    <location>
        <begin position="135"/>
        <end position="156"/>
    </location>
</feature>
<reference evidence="2 3" key="1">
    <citation type="submission" date="2016-10" db="EMBL/GenBank/DDBJ databases">
        <authorList>
            <person name="de Groot N.N."/>
        </authorList>
    </citation>
    <scope>NUCLEOTIDE SEQUENCE [LARGE SCALE GENOMIC DNA]</scope>
    <source>
        <strain evidence="3">EB21,IBRC-M 10013,KCTC 4048</strain>
    </source>
</reference>
<dbReference type="PROSITE" id="PS51318">
    <property type="entry name" value="TAT"/>
    <property type="match status" value="1"/>
</dbReference>
<evidence type="ECO:0000313" key="2">
    <source>
        <dbReference type="EMBL" id="SDN02182.1"/>
    </source>
</evidence>
<evidence type="ECO:0000256" key="1">
    <source>
        <dbReference type="SAM" id="MobiDB-lite"/>
    </source>
</evidence>
<gene>
    <name evidence="2" type="ORF">SAMN05192554_11267</name>
</gene>
<dbReference type="STRING" id="996166.SAMN05192554_11267"/>
<dbReference type="RefSeq" id="WP_089734090.1">
    <property type="nucleotide sequence ID" value="NZ_FNIA01000012.1"/>
</dbReference>
<dbReference type="AlphaFoldDB" id="A0A1G9XZA2"/>
<proteinExistence type="predicted"/>
<organism evidence="2 3">
    <name type="scientific">Haloarchaeobius iranensis</name>
    <dbReference type="NCBI Taxonomy" id="996166"/>
    <lineage>
        <taxon>Archaea</taxon>
        <taxon>Methanobacteriati</taxon>
        <taxon>Methanobacteriota</taxon>
        <taxon>Stenosarchaea group</taxon>
        <taxon>Halobacteria</taxon>
        <taxon>Halobacteriales</taxon>
        <taxon>Halorubellaceae</taxon>
        <taxon>Haloarchaeobius</taxon>
    </lineage>
</organism>